<feature type="domain" description="VRR-NUC" evidence="4">
    <location>
        <begin position="25"/>
        <end position="122"/>
    </location>
</feature>
<proteinExistence type="predicted"/>
<gene>
    <name evidence="5" type="ORF">E3O44_12515</name>
</gene>
<name>A0ABY2IDZ6_9MICO</name>
<evidence type="ECO:0000256" key="2">
    <source>
        <dbReference type="ARBA" id="ARBA00022722"/>
    </source>
</evidence>
<dbReference type="InterPro" id="IPR014883">
    <property type="entry name" value="VRR_NUC"/>
</dbReference>
<evidence type="ECO:0000313" key="5">
    <source>
        <dbReference type="EMBL" id="TFB85818.1"/>
    </source>
</evidence>
<dbReference type="EMBL" id="SOFG01000016">
    <property type="protein sequence ID" value="TFB85818.1"/>
    <property type="molecule type" value="Genomic_DNA"/>
</dbReference>
<evidence type="ECO:0000313" key="6">
    <source>
        <dbReference type="Proteomes" id="UP000297608"/>
    </source>
</evidence>
<sequence>MERCEGANGIVNLPVPLEATEQIAVVQWLELQGLKFTSVPNSTFTKSWKQKSANTAQGLRAGFPDLIVLIPPARAKDGISRLLAPEMKRIKGGVVSPQQREWIAALNALGSVNIDSVVAHGSEEAIEYISSFLKDVSTSPF</sequence>
<evidence type="ECO:0000256" key="1">
    <source>
        <dbReference type="ARBA" id="ARBA00001946"/>
    </source>
</evidence>
<dbReference type="Pfam" id="PF08774">
    <property type="entry name" value="VRR_NUC"/>
    <property type="match status" value="1"/>
</dbReference>
<keyword evidence="2" id="KW-0540">Nuclease</keyword>
<comment type="cofactor">
    <cofactor evidence="1">
        <name>Mg(2+)</name>
        <dbReference type="ChEBI" id="CHEBI:18420"/>
    </cofactor>
</comment>
<reference evidence="5 6" key="1">
    <citation type="submission" date="2019-03" db="EMBL/GenBank/DDBJ databases">
        <title>Genomics of glacier-inhabiting Cryobacterium strains.</title>
        <authorList>
            <person name="Liu Q."/>
            <person name="Xin Y.-H."/>
        </authorList>
    </citation>
    <scope>NUCLEOTIDE SEQUENCE [LARGE SCALE GENOMIC DNA]</scope>
    <source>
        <strain evidence="5 6">MDB2-B</strain>
    </source>
</reference>
<keyword evidence="3" id="KW-0378">Hydrolase</keyword>
<comment type="caution">
    <text evidence="5">The sequence shown here is derived from an EMBL/GenBank/DDBJ whole genome shotgun (WGS) entry which is preliminary data.</text>
</comment>
<dbReference type="InterPro" id="IPR011856">
    <property type="entry name" value="tRNA_endonuc-like_dom_sf"/>
</dbReference>
<organism evidence="5 6">
    <name type="scientific">Cryobacterium algoricola</name>
    <dbReference type="NCBI Taxonomy" id="1259183"/>
    <lineage>
        <taxon>Bacteria</taxon>
        <taxon>Bacillati</taxon>
        <taxon>Actinomycetota</taxon>
        <taxon>Actinomycetes</taxon>
        <taxon>Micrococcales</taxon>
        <taxon>Microbacteriaceae</taxon>
        <taxon>Cryobacterium</taxon>
    </lineage>
</organism>
<protein>
    <submittedName>
        <fullName evidence="5">VRR-NUC domain-containing protein</fullName>
    </submittedName>
</protein>
<evidence type="ECO:0000256" key="3">
    <source>
        <dbReference type="ARBA" id="ARBA00022801"/>
    </source>
</evidence>
<dbReference type="Proteomes" id="UP000297608">
    <property type="component" value="Unassembled WGS sequence"/>
</dbReference>
<keyword evidence="6" id="KW-1185">Reference proteome</keyword>
<dbReference type="Gene3D" id="3.40.1350.10">
    <property type="match status" value="1"/>
</dbReference>
<accession>A0ABY2IDZ6</accession>
<evidence type="ECO:0000259" key="4">
    <source>
        <dbReference type="Pfam" id="PF08774"/>
    </source>
</evidence>